<reference evidence="1 2" key="1">
    <citation type="submission" date="2016-05" db="EMBL/GenBank/DDBJ databases">
        <title>Comparative analysis of secretome profiles of manganese(II)-oxidizing ascomycete fungi.</title>
        <authorList>
            <consortium name="DOE Joint Genome Institute"/>
            <person name="Zeiner C.A."/>
            <person name="Purvine S.O."/>
            <person name="Zink E.M."/>
            <person name="Wu S."/>
            <person name="Pasa-Tolic L."/>
            <person name="Chaput D.L."/>
            <person name="Haridas S."/>
            <person name="Grigoriev I.V."/>
            <person name="Santelli C.M."/>
            <person name="Hansel C.M."/>
        </authorList>
    </citation>
    <scope>NUCLEOTIDE SEQUENCE [LARGE SCALE GENOMIC DNA]</scope>
    <source>
        <strain evidence="1 2">AP3s5-JAC2a</strain>
    </source>
</reference>
<dbReference type="EMBL" id="KV441551">
    <property type="protein sequence ID" value="OAG06579.1"/>
    <property type="molecule type" value="Genomic_DNA"/>
</dbReference>
<name>A0A177CIA2_9PLEO</name>
<accession>A0A177CIA2</accession>
<evidence type="ECO:0000313" key="1">
    <source>
        <dbReference type="EMBL" id="OAG06579.1"/>
    </source>
</evidence>
<dbReference type="STRING" id="1460663.A0A177CIA2"/>
<organism evidence="1 2">
    <name type="scientific">Paraphaeosphaeria sporulosa</name>
    <dbReference type="NCBI Taxonomy" id="1460663"/>
    <lineage>
        <taxon>Eukaryota</taxon>
        <taxon>Fungi</taxon>
        <taxon>Dikarya</taxon>
        <taxon>Ascomycota</taxon>
        <taxon>Pezizomycotina</taxon>
        <taxon>Dothideomycetes</taxon>
        <taxon>Pleosporomycetidae</taxon>
        <taxon>Pleosporales</taxon>
        <taxon>Massarineae</taxon>
        <taxon>Didymosphaeriaceae</taxon>
        <taxon>Paraphaeosphaeria</taxon>
    </lineage>
</organism>
<dbReference type="AlphaFoldDB" id="A0A177CIA2"/>
<sequence length="304" mass="33983">MPPRIPVRFPWAAREAPFINASLATRAFASTAPTLALGPESPNYIEVPKPAQPTFDIPPPVKGHLPVPRDVFKTRSPLSKASDDFIAQTTQDPKKVAQPGPWSKDAEYRLYKQRLADARKRALREGVKELHERKVTTDQAYTAQIEQSNAERRRLATAPPRPVDVLTQTSVSKGIRDFLGDRLPRTPRKVFVAQRKNAYQKRLERQEQVRRSRLHDLYTNAREFIVSEEQLDEAIEKAFGTDEQPVRWHVGGQTSPTGTGASPWEAGVPEGVMERLQKLKGGEGVGLAKERVKKVAEALTGGKM</sequence>
<dbReference type="RefSeq" id="XP_018036944.1">
    <property type="nucleotide sequence ID" value="XM_018175453.1"/>
</dbReference>
<dbReference type="CDD" id="cd23703">
    <property type="entry name" value="mS26_PET12"/>
    <property type="match status" value="1"/>
</dbReference>
<proteinExistence type="predicted"/>
<dbReference type="OrthoDB" id="5223508at2759"/>
<dbReference type="Proteomes" id="UP000077069">
    <property type="component" value="Unassembled WGS sequence"/>
</dbReference>
<dbReference type="InterPro" id="IPR058940">
    <property type="entry name" value="mS26_fungi"/>
</dbReference>
<gene>
    <name evidence="1" type="ORF">CC84DRAFT_1116266</name>
</gene>
<evidence type="ECO:0000313" key="2">
    <source>
        <dbReference type="Proteomes" id="UP000077069"/>
    </source>
</evidence>
<keyword evidence="2" id="KW-1185">Reference proteome</keyword>
<protein>
    <submittedName>
        <fullName evidence="1">Uncharacterized protein</fullName>
    </submittedName>
</protein>
<dbReference type="Pfam" id="PF26163">
    <property type="entry name" value="mS26"/>
    <property type="match status" value="1"/>
</dbReference>
<dbReference type="InParanoid" id="A0A177CIA2"/>
<dbReference type="GeneID" id="28758939"/>